<evidence type="ECO:0000256" key="1">
    <source>
        <dbReference type="SAM" id="SignalP"/>
    </source>
</evidence>
<evidence type="ECO:0000313" key="4">
    <source>
        <dbReference type="Proteomes" id="UP000078435"/>
    </source>
</evidence>
<reference evidence="3 4" key="1">
    <citation type="submission" date="2016-02" db="EMBL/GenBank/DDBJ databases">
        <title>Draft genome sequence of Aeromonas trota strain 1999lcr isolated from cerebrospinal fluid (CSF).</title>
        <authorList>
            <person name="Dallagassa C.B."/>
            <person name="Prediger K.C."/>
            <person name="Weiss V.A."/>
            <person name="Assis F.E."/>
            <person name="Baura V."/>
            <person name="Cruz L.M."/>
            <person name="Souza E.M."/>
            <person name="Pedrosa F.O."/>
            <person name="Fadel-Picheth C.M."/>
        </authorList>
    </citation>
    <scope>NUCLEOTIDE SEQUENCE [LARGE SCALE GENOMIC DNA]</scope>
    <source>
        <strain evidence="3 4">1999lcr</strain>
    </source>
</reference>
<dbReference type="GO" id="GO:0016787">
    <property type="term" value="F:hydrolase activity"/>
    <property type="evidence" value="ECO:0007669"/>
    <property type="project" value="UniProtKB-KW"/>
</dbReference>
<dbReference type="SUPFAM" id="SSF53474">
    <property type="entry name" value="alpha/beta-Hydrolases"/>
    <property type="match status" value="1"/>
</dbReference>
<feature type="domain" description="Dienelactone hydrolase" evidence="2">
    <location>
        <begin position="41"/>
        <end position="239"/>
    </location>
</feature>
<organism evidence="3 4">
    <name type="scientific">Aeromonas enteropelogenes</name>
    <name type="common">Aeromonas trota</name>
    <dbReference type="NCBI Taxonomy" id="29489"/>
    <lineage>
        <taxon>Bacteria</taxon>
        <taxon>Pseudomonadati</taxon>
        <taxon>Pseudomonadota</taxon>
        <taxon>Gammaproteobacteria</taxon>
        <taxon>Aeromonadales</taxon>
        <taxon>Aeromonadaceae</taxon>
        <taxon>Aeromonas</taxon>
    </lineage>
</organism>
<gene>
    <name evidence="3" type="ORF">LCR_12025</name>
</gene>
<dbReference type="EMBL" id="JMGO02000003">
    <property type="protein sequence ID" value="KXU80802.1"/>
    <property type="molecule type" value="Genomic_DNA"/>
</dbReference>
<dbReference type="Gene3D" id="3.40.50.1820">
    <property type="entry name" value="alpha/beta hydrolase"/>
    <property type="match status" value="1"/>
</dbReference>
<dbReference type="OrthoDB" id="9787933at2"/>
<dbReference type="Pfam" id="PF01738">
    <property type="entry name" value="DLH"/>
    <property type="match status" value="1"/>
</dbReference>
<proteinExistence type="predicted"/>
<dbReference type="InterPro" id="IPR029058">
    <property type="entry name" value="AB_hydrolase_fold"/>
</dbReference>
<dbReference type="InterPro" id="IPR002925">
    <property type="entry name" value="Dienelactn_hydro"/>
</dbReference>
<dbReference type="AlphaFoldDB" id="A0A175VLG0"/>
<dbReference type="PANTHER" id="PTHR22946:SF0">
    <property type="entry name" value="DIENELACTONE HYDROLASE DOMAIN-CONTAINING PROTEIN"/>
    <property type="match status" value="1"/>
</dbReference>
<comment type="caution">
    <text evidence="3">The sequence shown here is derived from an EMBL/GenBank/DDBJ whole genome shotgun (WGS) entry which is preliminary data.</text>
</comment>
<accession>A0A175VLG0</accession>
<feature type="signal peptide" evidence="1">
    <location>
        <begin position="1"/>
        <end position="18"/>
    </location>
</feature>
<evidence type="ECO:0000313" key="3">
    <source>
        <dbReference type="EMBL" id="KXU80802.1"/>
    </source>
</evidence>
<keyword evidence="1" id="KW-0732">Signal</keyword>
<keyword evidence="3" id="KW-0378">Hydrolase</keyword>
<dbReference type="RefSeq" id="WP_061475851.1">
    <property type="nucleotide sequence ID" value="NZ_JMGO02000003.1"/>
</dbReference>
<name>A0A175VLG0_AEREN</name>
<dbReference type="InterPro" id="IPR050261">
    <property type="entry name" value="FrsA_esterase"/>
</dbReference>
<sequence>MKGICALMAALLAAPIWAASMTYQVAGSDYEGYQTRGRDGGPIILLIHDWDGLTDYEIKRSEMLGKLGYNVFAVDLFGKGVRPATIEARREATGALYQDRPRMRQLLDGGLAAARQALGEGPVVVLGYCFGGAAALEMARSGSPLAGVVSVHGGLATPPDQDYGKTRAALLIQHGSADASVSLQEFASLAELLEKAGVRHEMTTYSGAPHAFSVFGGERYHQEADAKSWQRLVGWLAEVTGRAG</sequence>
<evidence type="ECO:0000259" key="2">
    <source>
        <dbReference type="Pfam" id="PF01738"/>
    </source>
</evidence>
<dbReference type="PANTHER" id="PTHR22946">
    <property type="entry name" value="DIENELACTONE HYDROLASE DOMAIN-CONTAINING PROTEIN-RELATED"/>
    <property type="match status" value="1"/>
</dbReference>
<dbReference type="Proteomes" id="UP000078435">
    <property type="component" value="Unassembled WGS sequence"/>
</dbReference>
<feature type="chain" id="PRO_5008043049" evidence="1">
    <location>
        <begin position="19"/>
        <end position="244"/>
    </location>
</feature>
<protein>
    <submittedName>
        <fullName evidence="3">Dienelactone hydrolase</fullName>
    </submittedName>
</protein>